<dbReference type="PANTHER" id="PTHR43694">
    <property type="entry name" value="RIBONUCLEASE J"/>
    <property type="match status" value="1"/>
</dbReference>
<organism evidence="4 5">
    <name type="scientific">Ligilactobacillus araffinosus DSM 20653</name>
    <dbReference type="NCBI Taxonomy" id="1423820"/>
    <lineage>
        <taxon>Bacteria</taxon>
        <taxon>Bacillati</taxon>
        <taxon>Bacillota</taxon>
        <taxon>Bacilli</taxon>
        <taxon>Lactobacillales</taxon>
        <taxon>Lactobacillaceae</taxon>
        <taxon>Ligilactobacillus</taxon>
    </lineage>
</organism>
<sequence length="428" mass="48534">MDLKDKQTRVTYHKGVDTIGGTNIEIAYGDAHIFFDLGTEYRPELDLPDESYQTLIQNHLIPKLDDFYDEHLTGAPQWKGKFQHSAAFISHLHLDHTKMVNFVDQRIPVYSTPATIKLLKRLNRDGDFLLPAAGHPKEYLRPLTELPVHHKVKIGEIEVEFYPVDHDADGAVAFLIHTPDAFIVYTGDLRLHGYHPEWTRAMMKAAAGCDLLISEGVGVSFPQDLDKPRKPWSEQLLIEKLVDLVQNAEGRPTTFNTYPGNISRLEAICDAQPRTVVLTADRAWLLQQITGRKVNYYYSPSAKPLPELDPSLEVDYQTLLADKDMYLWQVEDHFENLQPNTLYIHSDAEPLGDFDPAYQKFLEMLAAHHVEFVRLACSGHATAAELDEIVAGIKPQLLTPIHSFHPENLKNPFGSRVLPQNGQTLILH</sequence>
<dbReference type="EMBL" id="AYYZ01000029">
    <property type="protein sequence ID" value="KRM51955.1"/>
    <property type="molecule type" value="Genomic_DNA"/>
</dbReference>
<proteinExistence type="predicted"/>
<dbReference type="AlphaFoldDB" id="A0A0R1ZLW4"/>
<keyword evidence="4" id="KW-0378">Hydrolase</keyword>
<dbReference type="InterPro" id="IPR042173">
    <property type="entry name" value="RNase_J_2"/>
</dbReference>
<dbReference type="InterPro" id="IPR036866">
    <property type="entry name" value="RibonucZ/Hydroxyglut_hydro"/>
</dbReference>
<evidence type="ECO:0000256" key="1">
    <source>
        <dbReference type="ARBA" id="ARBA00022839"/>
    </source>
</evidence>
<keyword evidence="1" id="KW-0540">Nuclease</keyword>
<dbReference type="PANTHER" id="PTHR43694:SF1">
    <property type="entry name" value="RIBONUCLEASE J"/>
    <property type="match status" value="1"/>
</dbReference>
<name>A0A0R1ZLW4_9LACO</name>
<dbReference type="SUPFAM" id="SSF56281">
    <property type="entry name" value="Metallo-hydrolase/oxidoreductase"/>
    <property type="match status" value="1"/>
</dbReference>
<evidence type="ECO:0000259" key="3">
    <source>
        <dbReference type="SMART" id="SM00849"/>
    </source>
</evidence>
<reference evidence="4 5" key="1">
    <citation type="journal article" date="2015" name="Genome Announc.">
        <title>Expanding the biotechnology potential of lactobacilli through comparative genomics of 213 strains and associated genera.</title>
        <authorList>
            <person name="Sun Z."/>
            <person name="Harris H.M."/>
            <person name="McCann A."/>
            <person name="Guo C."/>
            <person name="Argimon S."/>
            <person name="Zhang W."/>
            <person name="Yang X."/>
            <person name="Jeffery I.B."/>
            <person name="Cooney J.C."/>
            <person name="Kagawa T.F."/>
            <person name="Liu W."/>
            <person name="Song Y."/>
            <person name="Salvetti E."/>
            <person name="Wrobel A."/>
            <person name="Rasinkangas P."/>
            <person name="Parkhill J."/>
            <person name="Rea M.C."/>
            <person name="O'Sullivan O."/>
            <person name="Ritari J."/>
            <person name="Douillard F.P."/>
            <person name="Paul Ross R."/>
            <person name="Yang R."/>
            <person name="Briner A.E."/>
            <person name="Felis G.E."/>
            <person name="de Vos W.M."/>
            <person name="Barrangou R."/>
            <person name="Klaenhammer T.R."/>
            <person name="Caufield P.W."/>
            <person name="Cui Y."/>
            <person name="Zhang H."/>
            <person name="O'Toole P.W."/>
        </authorList>
    </citation>
    <scope>NUCLEOTIDE SEQUENCE [LARGE SCALE GENOMIC DNA]</scope>
    <source>
        <strain evidence="4 5">DSM 20653</strain>
    </source>
</reference>
<dbReference type="SMART" id="SM00849">
    <property type="entry name" value="Lactamase_B"/>
    <property type="match status" value="1"/>
</dbReference>
<protein>
    <submittedName>
        <fullName evidence="4">Metallo-beta-lactamase superfamily hydrolase</fullName>
    </submittedName>
</protein>
<feature type="domain" description="Metallo-beta-lactamase" evidence="3">
    <location>
        <begin position="20"/>
        <end position="224"/>
    </location>
</feature>
<dbReference type="InterPro" id="IPR001279">
    <property type="entry name" value="Metallo-B-lactamas"/>
</dbReference>
<dbReference type="RefSeq" id="WP_057906982.1">
    <property type="nucleotide sequence ID" value="NZ_AYYZ01000029.1"/>
</dbReference>
<dbReference type="GO" id="GO:0004527">
    <property type="term" value="F:exonuclease activity"/>
    <property type="evidence" value="ECO:0007669"/>
    <property type="project" value="UniProtKB-KW"/>
</dbReference>
<gene>
    <name evidence="4" type="ORF">FC64_GL001149</name>
</gene>
<evidence type="ECO:0000313" key="4">
    <source>
        <dbReference type="EMBL" id="KRM51955.1"/>
    </source>
</evidence>
<dbReference type="Gene3D" id="3.40.50.10710">
    <property type="entry name" value="Metallo-hydrolase/oxidoreductase"/>
    <property type="match status" value="1"/>
</dbReference>
<dbReference type="Pfam" id="PF12706">
    <property type="entry name" value="Lactamase_B_2"/>
    <property type="match status" value="1"/>
</dbReference>
<evidence type="ECO:0000256" key="2">
    <source>
        <dbReference type="ARBA" id="ARBA00022884"/>
    </source>
</evidence>
<dbReference type="Gene3D" id="3.60.15.10">
    <property type="entry name" value="Ribonuclease Z/Hydroxyacylglutathione hydrolase-like"/>
    <property type="match status" value="1"/>
</dbReference>
<dbReference type="CDD" id="cd07732">
    <property type="entry name" value="metallo-hydrolase-like_MBL-fold"/>
    <property type="match status" value="1"/>
</dbReference>
<dbReference type="Proteomes" id="UP000051291">
    <property type="component" value="Unassembled WGS sequence"/>
</dbReference>
<keyword evidence="2" id="KW-0694">RNA-binding</keyword>
<dbReference type="STRING" id="1423820.FC64_GL001149"/>
<keyword evidence="1" id="KW-0269">Exonuclease</keyword>
<evidence type="ECO:0000313" key="5">
    <source>
        <dbReference type="Proteomes" id="UP000051291"/>
    </source>
</evidence>
<dbReference type="PATRIC" id="fig|1423820.4.peg.1174"/>
<dbReference type="GO" id="GO:0003723">
    <property type="term" value="F:RNA binding"/>
    <property type="evidence" value="ECO:0007669"/>
    <property type="project" value="UniProtKB-KW"/>
</dbReference>
<accession>A0A0R1ZLW4</accession>
<comment type="caution">
    <text evidence="4">The sequence shown here is derived from an EMBL/GenBank/DDBJ whole genome shotgun (WGS) entry which is preliminary data.</text>
</comment>
<keyword evidence="5" id="KW-1185">Reference proteome</keyword>